<dbReference type="SMART" id="SM00326">
    <property type="entry name" value="SH3"/>
    <property type="match status" value="1"/>
</dbReference>
<evidence type="ECO:0000256" key="3">
    <source>
        <dbReference type="ARBA" id="ARBA00022443"/>
    </source>
</evidence>
<dbReference type="AlphaFoldDB" id="A0A0D2NUC3"/>
<feature type="region of interest" description="Disordered" evidence="10">
    <location>
        <begin position="302"/>
        <end position="321"/>
    </location>
</feature>
<feature type="region of interest" description="Disordered" evidence="10">
    <location>
        <begin position="230"/>
        <end position="297"/>
    </location>
</feature>
<evidence type="ECO:0000259" key="12">
    <source>
        <dbReference type="PROSITE" id="PS50002"/>
    </source>
</evidence>
<feature type="region of interest" description="Disordered" evidence="10">
    <location>
        <begin position="1"/>
        <end position="66"/>
    </location>
</feature>
<feature type="domain" description="SH3" evidence="12">
    <location>
        <begin position="320"/>
        <end position="381"/>
    </location>
</feature>
<evidence type="ECO:0000256" key="7">
    <source>
        <dbReference type="ARBA" id="ARBA00023016"/>
    </source>
</evidence>
<evidence type="ECO:0000256" key="5">
    <source>
        <dbReference type="ARBA" id="ARBA00022692"/>
    </source>
</evidence>
<accession>A0A0D2NUC3</accession>
<keyword evidence="6 11" id="KW-1133">Transmembrane helix</keyword>
<dbReference type="STRING" id="945553.A0A0D2NUC3"/>
<keyword evidence="8 11" id="KW-0472">Membrane</keyword>
<evidence type="ECO:0000256" key="9">
    <source>
        <dbReference type="PROSITE-ProRule" id="PRU00192"/>
    </source>
</evidence>
<evidence type="ECO:0000256" key="6">
    <source>
        <dbReference type="ARBA" id="ARBA00022989"/>
    </source>
</evidence>
<feature type="transmembrane region" description="Helical" evidence="11">
    <location>
        <begin position="115"/>
        <end position="137"/>
    </location>
</feature>
<keyword evidence="7" id="KW-0346">Stress response</keyword>
<evidence type="ECO:0000256" key="10">
    <source>
        <dbReference type="SAM" id="MobiDB-lite"/>
    </source>
</evidence>
<evidence type="ECO:0000256" key="2">
    <source>
        <dbReference type="ARBA" id="ARBA00009739"/>
    </source>
</evidence>
<dbReference type="SUPFAM" id="SSF50044">
    <property type="entry name" value="SH3-domain"/>
    <property type="match status" value="1"/>
</dbReference>
<sequence>MEEHYLPPPHDSDTRPLSQPLSQGAPSGSANAPGSVNAPGTVRESRGTNGIDAANTSGAAIPPGPEYGGEELAAQRPVSSVFITVTFALAMVGWLISLIAQAVVAATIDNDLVRILWFGFLVQTFVNFRVFGVLVGLVTGYEYGMQISILGSLATGFAVLGVDRNIYSGASAQQATGAGWLIVAIVDLLWIVYFTSPQDSPLVQFVHSPRGPLPPRNRVTKIGRSTDAFAMGARPGSEAPGGSVRPSEGPFAPLDQRPVTASGHWSETGGRRTLGSIPGSEPREGSEAPGSPAAANVEVPGNEKLAQGAPKAPSTLPDREAKGRAKALFDYDGSTKDPNELAFKKGDILLIFDTSSKWWEAKTKNGRNGIAPSNYLEMLPPGAESIPKTP</sequence>
<keyword evidence="3 9" id="KW-0728">SH3 domain</keyword>
<comment type="subcellular location">
    <subcellularLocation>
        <location evidence="1">Cell membrane</location>
        <topology evidence="1">Multi-pass membrane protein</topology>
    </subcellularLocation>
</comment>
<gene>
    <name evidence="13" type="ORF">HYPSUDRAFT_43508</name>
</gene>
<dbReference type="InterPro" id="IPR036028">
    <property type="entry name" value="SH3-like_dom_sf"/>
</dbReference>
<keyword evidence="4" id="KW-1003">Cell membrane</keyword>
<proteinExistence type="inferred from homology"/>
<dbReference type="InterPro" id="IPR050384">
    <property type="entry name" value="Endophilin_SH3RF"/>
</dbReference>
<evidence type="ECO:0000313" key="13">
    <source>
        <dbReference type="EMBL" id="KJA20151.1"/>
    </source>
</evidence>
<evidence type="ECO:0000256" key="8">
    <source>
        <dbReference type="ARBA" id="ARBA00023136"/>
    </source>
</evidence>
<dbReference type="OMA" id="WIVYFTS"/>
<evidence type="ECO:0000313" key="14">
    <source>
        <dbReference type="Proteomes" id="UP000054270"/>
    </source>
</evidence>
<keyword evidence="5 11" id="KW-0812">Transmembrane</keyword>
<dbReference type="EMBL" id="KN817570">
    <property type="protein sequence ID" value="KJA20151.1"/>
    <property type="molecule type" value="Genomic_DNA"/>
</dbReference>
<dbReference type="PANTHER" id="PTHR14167">
    <property type="entry name" value="SH3 DOMAIN-CONTAINING"/>
    <property type="match status" value="1"/>
</dbReference>
<dbReference type="CDD" id="cd11855">
    <property type="entry name" value="SH3_Sho1p"/>
    <property type="match status" value="1"/>
</dbReference>
<feature type="compositionally biased region" description="Polar residues" evidence="10">
    <location>
        <begin position="15"/>
        <end position="34"/>
    </location>
</feature>
<feature type="transmembrane region" description="Helical" evidence="11">
    <location>
        <begin position="81"/>
        <end position="108"/>
    </location>
</feature>
<reference evidence="14" key="1">
    <citation type="submission" date="2014-04" db="EMBL/GenBank/DDBJ databases">
        <title>Evolutionary Origins and Diversification of the Mycorrhizal Mutualists.</title>
        <authorList>
            <consortium name="DOE Joint Genome Institute"/>
            <consortium name="Mycorrhizal Genomics Consortium"/>
            <person name="Kohler A."/>
            <person name="Kuo A."/>
            <person name="Nagy L.G."/>
            <person name="Floudas D."/>
            <person name="Copeland A."/>
            <person name="Barry K.W."/>
            <person name="Cichocki N."/>
            <person name="Veneault-Fourrey C."/>
            <person name="LaButti K."/>
            <person name="Lindquist E.A."/>
            <person name="Lipzen A."/>
            <person name="Lundell T."/>
            <person name="Morin E."/>
            <person name="Murat C."/>
            <person name="Riley R."/>
            <person name="Ohm R."/>
            <person name="Sun H."/>
            <person name="Tunlid A."/>
            <person name="Henrissat B."/>
            <person name="Grigoriev I.V."/>
            <person name="Hibbett D.S."/>
            <person name="Martin F."/>
        </authorList>
    </citation>
    <scope>NUCLEOTIDE SEQUENCE [LARGE SCALE GENOMIC DNA]</scope>
    <source>
        <strain evidence="14">FD-334 SS-4</strain>
    </source>
</reference>
<protein>
    <recommendedName>
        <fullName evidence="12">SH3 domain-containing protein</fullName>
    </recommendedName>
</protein>
<evidence type="ECO:0000256" key="1">
    <source>
        <dbReference type="ARBA" id="ARBA00004651"/>
    </source>
</evidence>
<dbReference type="InterPro" id="IPR035522">
    <property type="entry name" value="Sho1_SH3"/>
</dbReference>
<dbReference type="PANTHER" id="PTHR14167:SF116">
    <property type="entry name" value="CAP, ISOFORM AC"/>
    <property type="match status" value="1"/>
</dbReference>
<feature type="transmembrane region" description="Helical" evidence="11">
    <location>
        <begin position="175"/>
        <end position="194"/>
    </location>
</feature>
<dbReference type="OrthoDB" id="5983572at2759"/>
<evidence type="ECO:0000256" key="4">
    <source>
        <dbReference type="ARBA" id="ARBA00022475"/>
    </source>
</evidence>
<dbReference type="PROSITE" id="PS50002">
    <property type="entry name" value="SH3"/>
    <property type="match status" value="1"/>
</dbReference>
<feature type="transmembrane region" description="Helical" evidence="11">
    <location>
        <begin position="143"/>
        <end position="163"/>
    </location>
</feature>
<dbReference type="PRINTS" id="PR00452">
    <property type="entry name" value="SH3DOMAIN"/>
</dbReference>
<dbReference type="Pfam" id="PF00018">
    <property type="entry name" value="SH3_1"/>
    <property type="match status" value="1"/>
</dbReference>
<dbReference type="GO" id="GO:0005886">
    <property type="term" value="C:plasma membrane"/>
    <property type="evidence" value="ECO:0007669"/>
    <property type="project" value="UniProtKB-SubCell"/>
</dbReference>
<name>A0A0D2NUC3_HYPSF</name>
<feature type="compositionally biased region" description="Basic and acidic residues" evidence="10">
    <location>
        <begin position="1"/>
        <end position="14"/>
    </location>
</feature>
<keyword evidence="14" id="KW-1185">Reference proteome</keyword>
<comment type="similarity">
    <text evidence="2">Belongs to the SHO1 family.</text>
</comment>
<dbReference type="InterPro" id="IPR001452">
    <property type="entry name" value="SH3_domain"/>
</dbReference>
<dbReference type="Gene3D" id="2.30.30.40">
    <property type="entry name" value="SH3 Domains"/>
    <property type="match status" value="1"/>
</dbReference>
<organism evidence="13 14">
    <name type="scientific">Hypholoma sublateritium (strain FD-334 SS-4)</name>
    <dbReference type="NCBI Taxonomy" id="945553"/>
    <lineage>
        <taxon>Eukaryota</taxon>
        <taxon>Fungi</taxon>
        <taxon>Dikarya</taxon>
        <taxon>Basidiomycota</taxon>
        <taxon>Agaricomycotina</taxon>
        <taxon>Agaricomycetes</taxon>
        <taxon>Agaricomycetidae</taxon>
        <taxon>Agaricales</taxon>
        <taxon>Agaricineae</taxon>
        <taxon>Strophariaceae</taxon>
        <taxon>Hypholoma</taxon>
    </lineage>
</organism>
<evidence type="ECO:0000256" key="11">
    <source>
        <dbReference type="SAM" id="Phobius"/>
    </source>
</evidence>
<dbReference type="Proteomes" id="UP000054270">
    <property type="component" value="Unassembled WGS sequence"/>
</dbReference>